<gene>
    <name evidence="1" type="ORF">EAJ18_23975</name>
</gene>
<sequence length="74" mass="8464">METCVLMQLKNCIKCSIAHILHYTTKKWRIFSQLSIKFRHYLAVHFLPPASGGTSTHQIIACTSGISVTLRFRE</sequence>
<reference evidence="1 2" key="1">
    <citation type="journal article" date="2019" name="Science, e1252229">
        <title>Invertible promoters mediate bacterial phase variation, antibiotic resistance, and host adaptation in the gut.</title>
        <authorList>
            <person name="Jiang X."/>
            <person name="Hall A.B."/>
            <person name="Arthur T.D."/>
            <person name="Plichta D.R."/>
            <person name="Covington C.T."/>
            <person name="Poyet M."/>
            <person name="Crothers J."/>
            <person name="Moses P.L."/>
            <person name="Tolonen A.C."/>
            <person name="Vlamakis H."/>
            <person name="Alm E.J."/>
            <person name="Xavier R.J."/>
        </authorList>
    </citation>
    <scope>NUCLEOTIDE SEQUENCE [LARGE SCALE GENOMIC DNA]</scope>
    <source>
        <strain evidence="2">ca_0067</strain>
    </source>
</reference>
<keyword evidence="2" id="KW-1185">Reference proteome</keyword>
<comment type="caution">
    <text evidence="1">The sequence shown here is derived from an EMBL/GenBank/DDBJ whole genome shotgun (WGS) entry which is preliminary data.</text>
</comment>
<dbReference type="EMBL" id="RCYA01000024">
    <property type="protein sequence ID" value="RYT39843.1"/>
    <property type="molecule type" value="Genomic_DNA"/>
</dbReference>
<evidence type="ECO:0000313" key="1">
    <source>
        <dbReference type="EMBL" id="RYT39843.1"/>
    </source>
</evidence>
<accession>A0ABY0HM99</accession>
<name>A0ABY0HM99_CITAM</name>
<protein>
    <submittedName>
        <fullName evidence="1">Uncharacterized protein</fullName>
    </submittedName>
</protein>
<dbReference type="Proteomes" id="UP000292985">
    <property type="component" value="Unassembled WGS sequence"/>
</dbReference>
<proteinExistence type="predicted"/>
<evidence type="ECO:0000313" key="2">
    <source>
        <dbReference type="Proteomes" id="UP000292985"/>
    </source>
</evidence>
<organism evidence="1 2">
    <name type="scientific">Citrobacter amalonaticus</name>
    <dbReference type="NCBI Taxonomy" id="35703"/>
    <lineage>
        <taxon>Bacteria</taxon>
        <taxon>Pseudomonadati</taxon>
        <taxon>Pseudomonadota</taxon>
        <taxon>Gammaproteobacteria</taxon>
        <taxon>Enterobacterales</taxon>
        <taxon>Enterobacteriaceae</taxon>
        <taxon>Citrobacter</taxon>
    </lineage>
</organism>